<dbReference type="EMBL" id="ASGP02000001">
    <property type="protein sequence ID" value="KAH9529691.1"/>
    <property type="molecule type" value="Genomic_DNA"/>
</dbReference>
<keyword evidence="1" id="KW-0812">Transmembrane</keyword>
<keyword evidence="3" id="KW-1185">Reference proteome</keyword>
<protein>
    <submittedName>
        <fullName evidence="2">Uncharacterized protein</fullName>
    </submittedName>
</protein>
<reference evidence="2" key="2">
    <citation type="journal article" date="2022" name="Res Sq">
        <title>Comparative Genomics Reveals Insights into the Divergent Evolution of Astigmatic Mites and Household Pest Adaptations.</title>
        <authorList>
            <person name="Xiong Q."/>
            <person name="Wan A.T.-Y."/>
            <person name="Liu X.-Y."/>
            <person name="Fung C.S.-H."/>
            <person name="Xiao X."/>
            <person name="Malainual N."/>
            <person name="Hou J."/>
            <person name="Wang L."/>
            <person name="Wang M."/>
            <person name="Yang K."/>
            <person name="Cui Y."/>
            <person name="Leung E."/>
            <person name="Nong W."/>
            <person name="Shin S.-K."/>
            <person name="Au S."/>
            <person name="Jeong K.Y."/>
            <person name="Chew F.T."/>
            <person name="Hui J."/>
            <person name="Leung T.F."/>
            <person name="Tungtrongchitr A."/>
            <person name="Zhong N."/>
            <person name="Liu Z."/>
            <person name="Tsui S."/>
        </authorList>
    </citation>
    <scope>NUCLEOTIDE SEQUENCE</scope>
    <source>
        <strain evidence="2">Derf</strain>
        <tissue evidence="2">Whole organism</tissue>
    </source>
</reference>
<sequence>MVGIDSEIAFVILMANFSLSTSVSYCLIFLHSRSIVSGETVMFLAITSPVSSLKIFSIICFWLPVSWSIFRFPKSIKGAKNTCFAKFPEIMKWFFQFHPIGSQCFNQAAFLRTKQDLSSKRPMIKSITDNKRSIGMAPCSAN</sequence>
<organism evidence="2 3">
    <name type="scientific">Dermatophagoides farinae</name>
    <name type="common">American house dust mite</name>
    <dbReference type="NCBI Taxonomy" id="6954"/>
    <lineage>
        <taxon>Eukaryota</taxon>
        <taxon>Metazoa</taxon>
        <taxon>Ecdysozoa</taxon>
        <taxon>Arthropoda</taxon>
        <taxon>Chelicerata</taxon>
        <taxon>Arachnida</taxon>
        <taxon>Acari</taxon>
        <taxon>Acariformes</taxon>
        <taxon>Sarcoptiformes</taxon>
        <taxon>Astigmata</taxon>
        <taxon>Psoroptidia</taxon>
        <taxon>Analgoidea</taxon>
        <taxon>Pyroglyphidae</taxon>
        <taxon>Dermatophagoidinae</taxon>
        <taxon>Dermatophagoides</taxon>
    </lineage>
</organism>
<evidence type="ECO:0000256" key="1">
    <source>
        <dbReference type="SAM" id="Phobius"/>
    </source>
</evidence>
<gene>
    <name evidence="2" type="ORF">DERF_003561</name>
</gene>
<accession>A0A922LAP6</accession>
<feature type="transmembrane region" description="Helical" evidence="1">
    <location>
        <begin position="7"/>
        <end position="30"/>
    </location>
</feature>
<proteinExistence type="predicted"/>
<name>A0A922LAP6_DERFA</name>
<evidence type="ECO:0000313" key="2">
    <source>
        <dbReference type="EMBL" id="KAH9529691.1"/>
    </source>
</evidence>
<keyword evidence="1" id="KW-0472">Membrane</keyword>
<reference evidence="2" key="1">
    <citation type="submission" date="2013-05" db="EMBL/GenBank/DDBJ databases">
        <authorList>
            <person name="Yim A.K.Y."/>
            <person name="Chan T.F."/>
            <person name="Ji K.M."/>
            <person name="Liu X.Y."/>
            <person name="Zhou J.W."/>
            <person name="Li R.Q."/>
            <person name="Yang K.Y."/>
            <person name="Li J."/>
            <person name="Li M."/>
            <person name="Law P.T.W."/>
            <person name="Wu Y.L."/>
            <person name="Cai Z.L."/>
            <person name="Qin H."/>
            <person name="Bao Y."/>
            <person name="Leung R.K.K."/>
            <person name="Ng P.K.S."/>
            <person name="Zou J."/>
            <person name="Zhong X.J."/>
            <person name="Ran P.X."/>
            <person name="Zhong N.S."/>
            <person name="Liu Z.G."/>
            <person name="Tsui S.K.W."/>
        </authorList>
    </citation>
    <scope>NUCLEOTIDE SEQUENCE</scope>
    <source>
        <strain evidence="2">Derf</strain>
        <tissue evidence="2">Whole organism</tissue>
    </source>
</reference>
<dbReference type="AlphaFoldDB" id="A0A922LAP6"/>
<feature type="transmembrane region" description="Helical" evidence="1">
    <location>
        <begin position="50"/>
        <end position="70"/>
    </location>
</feature>
<keyword evidence="1" id="KW-1133">Transmembrane helix</keyword>
<comment type="caution">
    <text evidence="2">The sequence shown here is derived from an EMBL/GenBank/DDBJ whole genome shotgun (WGS) entry which is preliminary data.</text>
</comment>
<evidence type="ECO:0000313" key="3">
    <source>
        <dbReference type="Proteomes" id="UP000790347"/>
    </source>
</evidence>
<dbReference type="Proteomes" id="UP000790347">
    <property type="component" value="Unassembled WGS sequence"/>
</dbReference>